<feature type="domain" description="BED-type" evidence="11">
    <location>
        <begin position="29"/>
        <end position="91"/>
    </location>
</feature>
<dbReference type="InterPro" id="IPR008906">
    <property type="entry name" value="HATC_C_dom"/>
</dbReference>
<organism evidence="12 13">
    <name type="scientific">Perca flavescens</name>
    <name type="common">American yellow perch</name>
    <name type="synonym">Morone flavescens</name>
    <dbReference type="NCBI Taxonomy" id="8167"/>
    <lineage>
        <taxon>Eukaryota</taxon>
        <taxon>Metazoa</taxon>
        <taxon>Chordata</taxon>
        <taxon>Craniata</taxon>
        <taxon>Vertebrata</taxon>
        <taxon>Euteleostomi</taxon>
        <taxon>Actinopterygii</taxon>
        <taxon>Neopterygii</taxon>
        <taxon>Teleostei</taxon>
        <taxon>Neoteleostei</taxon>
        <taxon>Acanthomorphata</taxon>
        <taxon>Eupercaria</taxon>
        <taxon>Perciformes</taxon>
        <taxon>Percoidei</taxon>
        <taxon>Percidae</taxon>
        <taxon>Percinae</taxon>
        <taxon>Perca</taxon>
    </lineage>
</organism>
<dbReference type="SMART" id="SM00614">
    <property type="entry name" value="ZnF_BED"/>
    <property type="match status" value="1"/>
</dbReference>
<gene>
    <name evidence="12" type="ORF">EPR50_G00172020</name>
</gene>
<evidence type="ECO:0000256" key="2">
    <source>
        <dbReference type="ARBA" id="ARBA00022723"/>
    </source>
</evidence>
<evidence type="ECO:0000256" key="10">
    <source>
        <dbReference type="SAM" id="MobiDB-lite"/>
    </source>
</evidence>
<dbReference type="SUPFAM" id="SSF140996">
    <property type="entry name" value="Hermes dimerisation domain"/>
    <property type="match status" value="1"/>
</dbReference>
<dbReference type="InterPro" id="IPR018473">
    <property type="entry name" value="Hermes_transposase_DNA-db"/>
</dbReference>
<keyword evidence="5" id="KW-0805">Transcription regulation</keyword>
<evidence type="ECO:0000313" key="13">
    <source>
        <dbReference type="Proteomes" id="UP000295070"/>
    </source>
</evidence>
<evidence type="ECO:0000256" key="6">
    <source>
        <dbReference type="ARBA" id="ARBA00023125"/>
    </source>
</evidence>
<dbReference type="GO" id="GO:0005634">
    <property type="term" value="C:nucleus"/>
    <property type="evidence" value="ECO:0007669"/>
    <property type="project" value="UniProtKB-SubCell"/>
</dbReference>
<dbReference type="Proteomes" id="UP000295070">
    <property type="component" value="Chromosome 16"/>
</dbReference>
<evidence type="ECO:0000256" key="8">
    <source>
        <dbReference type="ARBA" id="ARBA00023242"/>
    </source>
</evidence>
<accession>A0A484CK39</accession>
<evidence type="ECO:0000259" key="11">
    <source>
        <dbReference type="PROSITE" id="PS50808"/>
    </source>
</evidence>
<name>A0A484CK39_PERFV</name>
<evidence type="ECO:0000256" key="3">
    <source>
        <dbReference type="ARBA" id="ARBA00022771"/>
    </source>
</evidence>
<comment type="caution">
    <text evidence="12">The sequence shown here is derived from an EMBL/GenBank/DDBJ whole genome shotgun (WGS) entry which is preliminary data.</text>
</comment>
<feature type="region of interest" description="Disordered" evidence="10">
    <location>
        <begin position="482"/>
        <end position="531"/>
    </location>
</feature>
<dbReference type="InterPro" id="IPR003656">
    <property type="entry name" value="Znf_BED"/>
</dbReference>
<evidence type="ECO:0000313" key="12">
    <source>
        <dbReference type="EMBL" id="TDH02353.1"/>
    </source>
</evidence>
<dbReference type="GO" id="GO:0003677">
    <property type="term" value="F:DNA binding"/>
    <property type="evidence" value="ECO:0007669"/>
    <property type="project" value="UniProtKB-KW"/>
</dbReference>
<evidence type="ECO:0000256" key="7">
    <source>
        <dbReference type="ARBA" id="ARBA00023163"/>
    </source>
</evidence>
<evidence type="ECO:0000256" key="9">
    <source>
        <dbReference type="PROSITE-ProRule" id="PRU00027"/>
    </source>
</evidence>
<dbReference type="PANTHER" id="PTHR46481">
    <property type="entry name" value="ZINC FINGER BED DOMAIN-CONTAINING PROTEIN 4"/>
    <property type="match status" value="1"/>
</dbReference>
<dbReference type="PROSITE" id="PS50808">
    <property type="entry name" value="ZF_BED"/>
    <property type="match status" value="1"/>
</dbReference>
<keyword evidence="13" id="KW-1185">Reference proteome</keyword>
<dbReference type="STRING" id="8167.A0A484CK39"/>
<dbReference type="Pfam" id="PF05699">
    <property type="entry name" value="Dimer_Tnp_hAT"/>
    <property type="match status" value="1"/>
</dbReference>
<evidence type="ECO:0000256" key="4">
    <source>
        <dbReference type="ARBA" id="ARBA00022833"/>
    </source>
</evidence>
<reference evidence="12 13" key="1">
    <citation type="submission" date="2019-01" db="EMBL/GenBank/DDBJ databases">
        <title>A chromosome-scale genome assembly of the yellow perch, Perca flavescens.</title>
        <authorList>
            <person name="Feron R."/>
            <person name="Morvezen R."/>
            <person name="Bestin A."/>
            <person name="Haffray P."/>
            <person name="Klopp C."/>
            <person name="Zahm M."/>
            <person name="Cabau C."/>
            <person name="Roques C."/>
            <person name="Donnadieu C."/>
            <person name="Bouchez O."/>
            <person name="Christie M."/>
            <person name="Larson W."/>
            <person name="Guiguen Y."/>
        </authorList>
    </citation>
    <scope>NUCLEOTIDE SEQUENCE [LARGE SCALE GENOMIC DNA]</scope>
    <source>
        <strain evidence="12">YP-PL-M2</strain>
        <tissue evidence="12">Blood</tissue>
    </source>
</reference>
<dbReference type="AlphaFoldDB" id="A0A484CK39"/>
<dbReference type="GO" id="GO:0008270">
    <property type="term" value="F:zinc ion binding"/>
    <property type="evidence" value="ECO:0007669"/>
    <property type="project" value="UniProtKB-KW"/>
</dbReference>
<sequence length="619" mass="69812">MSSMKSVMEAKEIRAKIKKGELKTRKNKRRRSSVWERFREVLNADDSSAGYVICNACEALYVYDSHKTGTSNMVHHQCGTTRSQPRLPNTTTSFVSRESKKVPSEVKSNFVDDCVDLCCLDMRPFDIVSGKGFVQVAQTLINIGATYGAVDANGVIPHRQTVCDRAKQRAAADKEKLSEVIHKVIEDGGIAVTMSTDEFNKRAYTVLTCHYISEKWHLESHILATVEFDCPLKKTSENIRDQVTTVLLNYGVPGEKVFFVSDQGPNIKAALQHYHWIPCSAHILNTVLRQTFSEKNAPEGIKDVLTLLDNCKSLVTFLKKTGVVASLTHTVIQECEVRWNSRVNMLEAVLKTYSDIRKLLEDKGQLHRMEGIFEEQLLHLIEFLTLFKLAINELEGEKHPVIHTVLLWFLKLSKHCEPKLGDPSYMVPLRARASSLLEENMLITRTHKVATFLCPRFKSLKMLTPEDRWEVMRQVRALIGLNEQPSGPQNAAEEGPSVTNASSAAGQGGHDSGRAKKQQVDFTEWEDETPSMDEVEEYCATNVACEESSEDNLLSFWEKQDRSFPRLRRLARRILCIPATSAASERSFSAAGRIMEARRNRLNPGTVDAILFLHSAKKK</sequence>
<keyword evidence="4" id="KW-0862">Zinc</keyword>
<dbReference type="Pfam" id="PF10683">
    <property type="entry name" value="DBD_Tnp_Hermes"/>
    <property type="match status" value="1"/>
</dbReference>
<protein>
    <recommendedName>
        <fullName evidence="11">BED-type domain-containing protein</fullName>
    </recommendedName>
</protein>
<keyword evidence="8" id="KW-0539">Nucleus</keyword>
<keyword evidence="2" id="KW-0479">Metal-binding</keyword>
<comment type="subcellular location">
    <subcellularLocation>
        <location evidence="1">Nucleus</location>
    </subcellularLocation>
</comment>
<dbReference type="GO" id="GO:0046983">
    <property type="term" value="F:protein dimerization activity"/>
    <property type="evidence" value="ECO:0007669"/>
    <property type="project" value="InterPro"/>
</dbReference>
<dbReference type="SUPFAM" id="SSF53098">
    <property type="entry name" value="Ribonuclease H-like"/>
    <property type="match status" value="1"/>
</dbReference>
<evidence type="ECO:0000256" key="1">
    <source>
        <dbReference type="ARBA" id="ARBA00004123"/>
    </source>
</evidence>
<proteinExistence type="predicted"/>
<keyword evidence="3 9" id="KW-0863">Zinc-finger</keyword>
<dbReference type="Gene3D" id="1.10.10.1070">
    <property type="entry name" value="Zinc finger, BED domain-containing"/>
    <property type="match status" value="1"/>
</dbReference>
<dbReference type="InterPro" id="IPR012337">
    <property type="entry name" value="RNaseH-like_sf"/>
</dbReference>
<keyword evidence="7" id="KW-0804">Transcription</keyword>
<evidence type="ECO:0000256" key="5">
    <source>
        <dbReference type="ARBA" id="ARBA00023015"/>
    </source>
</evidence>
<dbReference type="InterPro" id="IPR052035">
    <property type="entry name" value="ZnF_BED_domain_contain"/>
</dbReference>
<keyword evidence="6" id="KW-0238">DNA-binding</keyword>
<dbReference type="EMBL" id="SCKG01000016">
    <property type="protein sequence ID" value="TDH02353.1"/>
    <property type="molecule type" value="Genomic_DNA"/>
</dbReference>
<dbReference type="PANTHER" id="PTHR46481:SF10">
    <property type="entry name" value="ZINC FINGER BED DOMAIN-CONTAINING PROTEIN 39"/>
    <property type="match status" value="1"/>
</dbReference>